<dbReference type="PANTHER" id="PTHR33389:SF18">
    <property type="entry name" value="OS01G0677900 PROTEIN"/>
    <property type="match status" value="1"/>
</dbReference>
<evidence type="ECO:0000313" key="4">
    <source>
        <dbReference type="Proteomes" id="UP000290289"/>
    </source>
</evidence>
<protein>
    <recommendedName>
        <fullName evidence="2">DUF2921 domain-containing protein</fullName>
    </recommendedName>
</protein>
<sequence length="403" mass="44775">MQLIPLLIVLVGDCSTRLSLRFPAILTIQNTSSNVGQIWSKKTVSESGYFEKITFESPQNENRGFLLPGQKYENTKIDRVKKLCPRKETGVSAINKANRYPSPFSYDMRFDMSAKSSKGGISWGSSVPFFVGNRINLVSYAKLRNTSVSNEVLQISAEGIYGQTEGSLCMVGCRVLGSESPQPTDLVDCDIVVNFQFRPSKSFGYIKGSIISTRIKYDPLYFEHLDLTSAAGFVKEVSRSIWRMNVEVTLVLLSATLACVFVAMFTNNTKHRKGFLGSGGWLEVNEVIVRALTIVGFLLKLRLLQLAWTARSEHNESQNELWVMGKKSFVVASIVYAAGALAALFLMDWRKIGTGNDVKVLSDYQKHSVFGALKSYVVVINTCIPLLIGYAIEVNPERAKVLI</sequence>
<keyword evidence="1" id="KW-1133">Transmembrane helix</keyword>
<dbReference type="Proteomes" id="UP000290289">
    <property type="component" value="Chromosome 3"/>
</dbReference>
<evidence type="ECO:0000256" key="1">
    <source>
        <dbReference type="SAM" id="Phobius"/>
    </source>
</evidence>
<feature type="transmembrane region" description="Helical" evidence="1">
    <location>
        <begin position="368"/>
        <end position="392"/>
    </location>
</feature>
<reference evidence="3 4" key="1">
    <citation type="submission" date="2018-10" db="EMBL/GenBank/DDBJ databases">
        <title>A high-quality apple genome assembly.</title>
        <authorList>
            <person name="Hu J."/>
        </authorList>
    </citation>
    <scope>NUCLEOTIDE SEQUENCE [LARGE SCALE GENOMIC DNA]</scope>
    <source>
        <strain evidence="4">cv. HFTH1</strain>
        <tissue evidence="3">Young leaf</tissue>
    </source>
</reference>
<feature type="transmembrane region" description="Helical" evidence="1">
    <location>
        <begin position="248"/>
        <end position="266"/>
    </location>
</feature>
<comment type="caution">
    <text evidence="3">The sequence shown here is derived from an EMBL/GenBank/DDBJ whole genome shotgun (WGS) entry which is preliminary data.</text>
</comment>
<name>A0A498K6Q0_MALDO</name>
<proteinExistence type="predicted"/>
<dbReference type="Pfam" id="PF25333">
    <property type="entry name" value="DUF2921_N"/>
    <property type="match status" value="2"/>
</dbReference>
<keyword evidence="1" id="KW-0472">Membrane</keyword>
<keyword evidence="4" id="KW-1185">Reference proteome</keyword>
<accession>A0A498K6Q0</accession>
<gene>
    <name evidence="3" type="ORF">DVH24_003146</name>
</gene>
<feature type="domain" description="DUF2921" evidence="2">
    <location>
        <begin position="11"/>
        <end position="54"/>
    </location>
</feature>
<evidence type="ECO:0000313" key="3">
    <source>
        <dbReference type="EMBL" id="RXI03068.1"/>
    </source>
</evidence>
<dbReference type="PANTHER" id="PTHR33389">
    <property type="entry name" value="FAMILY PROTEIN, PUTATIVE (DUF2921)-RELATED"/>
    <property type="match status" value="1"/>
</dbReference>
<keyword evidence="1" id="KW-0812">Transmembrane</keyword>
<dbReference type="AlphaFoldDB" id="A0A498K6Q0"/>
<dbReference type="EMBL" id="RDQH01000329">
    <property type="protein sequence ID" value="RXI03068.1"/>
    <property type="molecule type" value="Genomic_DNA"/>
</dbReference>
<feature type="transmembrane region" description="Helical" evidence="1">
    <location>
        <begin position="328"/>
        <end position="347"/>
    </location>
</feature>
<evidence type="ECO:0000259" key="2">
    <source>
        <dbReference type="Pfam" id="PF25333"/>
    </source>
</evidence>
<dbReference type="InterPro" id="IPR057425">
    <property type="entry name" value="DUF2921_N"/>
</dbReference>
<feature type="domain" description="DUF2921" evidence="2">
    <location>
        <begin position="142"/>
        <end position="225"/>
    </location>
</feature>
<organism evidence="3 4">
    <name type="scientific">Malus domestica</name>
    <name type="common">Apple</name>
    <name type="synonym">Pyrus malus</name>
    <dbReference type="NCBI Taxonomy" id="3750"/>
    <lineage>
        <taxon>Eukaryota</taxon>
        <taxon>Viridiplantae</taxon>
        <taxon>Streptophyta</taxon>
        <taxon>Embryophyta</taxon>
        <taxon>Tracheophyta</taxon>
        <taxon>Spermatophyta</taxon>
        <taxon>Magnoliopsida</taxon>
        <taxon>eudicotyledons</taxon>
        <taxon>Gunneridae</taxon>
        <taxon>Pentapetalae</taxon>
        <taxon>rosids</taxon>
        <taxon>fabids</taxon>
        <taxon>Rosales</taxon>
        <taxon>Rosaceae</taxon>
        <taxon>Amygdaloideae</taxon>
        <taxon>Maleae</taxon>
        <taxon>Malus</taxon>
    </lineage>
</organism>